<dbReference type="Pfam" id="PF13302">
    <property type="entry name" value="Acetyltransf_3"/>
    <property type="match status" value="1"/>
</dbReference>
<dbReference type="EMBL" id="JAFFZM010000007">
    <property type="protein sequence ID" value="MBO8199440.1"/>
    <property type="molecule type" value="Genomic_DNA"/>
</dbReference>
<keyword evidence="3" id="KW-1185">Reference proteome</keyword>
<dbReference type="PANTHER" id="PTHR43441">
    <property type="entry name" value="RIBOSOMAL-PROTEIN-SERINE ACETYLTRANSFERASE"/>
    <property type="match status" value="1"/>
</dbReference>
<feature type="domain" description="N-acetyltransferase" evidence="1">
    <location>
        <begin position="92"/>
        <end position="260"/>
    </location>
</feature>
<dbReference type="PROSITE" id="PS51186">
    <property type="entry name" value="GNAT"/>
    <property type="match status" value="1"/>
</dbReference>
<evidence type="ECO:0000313" key="2">
    <source>
        <dbReference type="EMBL" id="MBO8199440.1"/>
    </source>
</evidence>
<accession>A0ABS3XVM8</accession>
<dbReference type="CDD" id="cd04301">
    <property type="entry name" value="NAT_SF"/>
    <property type="match status" value="1"/>
</dbReference>
<reference evidence="2 3" key="1">
    <citation type="submission" date="2021-02" db="EMBL/GenBank/DDBJ databases">
        <title>Streptomyces spirodelae sp. nov., isolated from duckweed.</title>
        <authorList>
            <person name="Saimee Y."/>
            <person name="Duangmal K."/>
        </authorList>
    </citation>
    <scope>NUCLEOTIDE SEQUENCE [LARGE SCALE GENOMIC DNA]</scope>
    <source>
        <strain evidence="2 3">DSM 42105</strain>
    </source>
</reference>
<dbReference type="InterPro" id="IPR051908">
    <property type="entry name" value="Ribosomal_N-acetyltransferase"/>
</dbReference>
<gene>
    <name evidence="2" type="ORF">JW613_14200</name>
</gene>
<name>A0ABS3XVM8_9ACTN</name>
<dbReference type="InterPro" id="IPR000182">
    <property type="entry name" value="GNAT_dom"/>
</dbReference>
<comment type="caution">
    <text evidence="2">The sequence shown here is derived from an EMBL/GenBank/DDBJ whole genome shotgun (WGS) entry which is preliminary data.</text>
</comment>
<dbReference type="Proteomes" id="UP000721954">
    <property type="component" value="Unassembled WGS sequence"/>
</dbReference>
<dbReference type="Gene3D" id="3.40.630.30">
    <property type="match status" value="1"/>
</dbReference>
<sequence length="268" mass="30065">MPDPTTPLISAGSVTVSDQLVTDVRRPCVEPSRTSGLPPLRRPLAAWALPRRPLHGGSEIRRVSVSAGCQFVNRRSVNDRIWQDQLVSRPSVTLARIELADWRAVHSWASLPQVCRFQAWGPNTEEETRAFVATAVEAWAHSPQQRFAYTARVKGDVVGMGELHVRSRVQRQGEITYAVHPRAWGQGVGTAIGKGLLARGFEDLELHRIYATCDPRNLGSAQVLGKLGMRWEGRHRHTALIRDGWRDSDMFSILEEEWCEKEGPDVHE</sequence>
<dbReference type="PANTHER" id="PTHR43441:SF11">
    <property type="entry name" value="RIBOSOMAL-PROTEIN-SERINE ACETYLTRANSFERASE"/>
    <property type="match status" value="1"/>
</dbReference>
<proteinExistence type="predicted"/>
<protein>
    <submittedName>
        <fullName evidence="2">GNAT family N-acetyltransferase</fullName>
    </submittedName>
</protein>
<dbReference type="SUPFAM" id="SSF55729">
    <property type="entry name" value="Acyl-CoA N-acyltransferases (Nat)"/>
    <property type="match status" value="1"/>
</dbReference>
<evidence type="ECO:0000259" key="1">
    <source>
        <dbReference type="PROSITE" id="PS51186"/>
    </source>
</evidence>
<organism evidence="2 3">
    <name type="scientific">Streptomyces smyrnaeus</name>
    <dbReference type="NCBI Taxonomy" id="1387713"/>
    <lineage>
        <taxon>Bacteria</taxon>
        <taxon>Bacillati</taxon>
        <taxon>Actinomycetota</taxon>
        <taxon>Actinomycetes</taxon>
        <taxon>Kitasatosporales</taxon>
        <taxon>Streptomycetaceae</taxon>
        <taxon>Streptomyces</taxon>
    </lineage>
</organism>
<evidence type="ECO:0000313" key="3">
    <source>
        <dbReference type="Proteomes" id="UP000721954"/>
    </source>
</evidence>
<dbReference type="InterPro" id="IPR016181">
    <property type="entry name" value="Acyl_CoA_acyltransferase"/>
</dbReference>